<keyword evidence="6" id="KW-1185">Reference proteome</keyword>
<dbReference type="PANTHER" id="PTHR43280">
    <property type="entry name" value="ARAC-FAMILY TRANSCRIPTIONAL REGULATOR"/>
    <property type="match status" value="1"/>
</dbReference>
<dbReference type="Gene3D" id="1.10.10.60">
    <property type="entry name" value="Homeodomain-like"/>
    <property type="match status" value="2"/>
</dbReference>
<dbReference type="Proteomes" id="UP000609064">
    <property type="component" value="Unassembled WGS sequence"/>
</dbReference>
<dbReference type="GO" id="GO:0003700">
    <property type="term" value="F:DNA-binding transcription factor activity"/>
    <property type="evidence" value="ECO:0007669"/>
    <property type="project" value="InterPro"/>
</dbReference>
<dbReference type="SMART" id="SM00342">
    <property type="entry name" value="HTH_ARAC"/>
    <property type="match status" value="1"/>
</dbReference>
<dbReference type="SUPFAM" id="SSF46689">
    <property type="entry name" value="Homeodomain-like"/>
    <property type="match status" value="2"/>
</dbReference>
<dbReference type="PANTHER" id="PTHR43280:SF27">
    <property type="entry name" value="TRANSCRIPTIONAL REGULATOR MTLR"/>
    <property type="match status" value="1"/>
</dbReference>
<dbReference type="PROSITE" id="PS00041">
    <property type="entry name" value="HTH_ARAC_FAMILY_1"/>
    <property type="match status" value="1"/>
</dbReference>
<dbReference type="GO" id="GO:0043565">
    <property type="term" value="F:sequence-specific DNA binding"/>
    <property type="evidence" value="ECO:0007669"/>
    <property type="project" value="InterPro"/>
</dbReference>
<feature type="domain" description="HTH araC/xylS-type" evidence="4">
    <location>
        <begin position="167"/>
        <end position="265"/>
    </location>
</feature>
<proteinExistence type="predicted"/>
<gene>
    <name evidence="5" type="ORF">GCM10011514_14280</name>
</gene>
<evidence type="ECO:0000256" key="3">
    <source>
        <dbReference type="ARBA" id="ARBA00023163"/>
    </source>
</evidence>
<organism evidence="5 6">
    <name type="scientific">Emticicia aquatilis</name>
    <dbReference type="NCBI Taxonomy" id="1537369"/>
    <lineage>
        <taxon>Bacteria</taxon>
        <taxon>Pseudomonadati</taxon>
        <taxon>Bacteroidota</taxon>
        <taxon>Cytophagia</taxon>
        <taxon>Cytophagales</taxon>
        <taxon>Leadbetterellaceae</taxon>
        <taxon>Emticicia</taxon>
    </lineage>
</organism>
<dbReference type="AlphaFoldDB" id="A0A916YL94"/>
<keyword evidence="3" id="KW-0804">Transcription</keyword>
<dbReference type="EMBL" id="BMKK01000002">
    <property type="protein sequence ID" value="GGD51181.1"/>
    <property type="molecule type" value="Genomic_DNA"/>
</dbReference>
<evidence type="ECO:0000313" key="6">
    <source>
        <dbReference type="Proteomes" id="UP000609064"/>
    </source>
</evidence>
<accession>A0A916YL94</accession>
<evidence type="ECO:0000256" key="1">
    <source>
        <dbReference type="ARBA" id="ARBA00023015"/>
    </source>
</evidence>
<dbReference type="InterPro" id="IPR018060">
    <property type="entry name" value="HTH_AraC"/>
</dbReference>
<sequence>MVVDHYKKGFISQPHFHEDFELNFIENAKGAKRIVGDSNEQIDDLELVLVGPNLPHNWAGYESPENEVREITVQFHRDLFNDKLLQRNQLSAIRTMLEKANMGIAFSQETITQIKPRLTELSNKNGFNSVIELISILNDLSVSPNMRTLTSNTFSIGIKEFKSRRLEKAFEYMKANYNKEITLEDIAKIVNMAEVSFSRFIKKCTGKTFVDSLNDIRLGHATRLLIETTFTISEISSKCGYNNLSYFNRVFKKKHEITPKEFRENYAGTKTFV</sequence>
<dbReference type="PRINTS" id="PR00032">
    <property type="entry name" value="HTHARAC"/>
</dbReference>
<evidence type="ECO:0000256" key="2">
    <source>
        <dbReference type="ARBA" id="ARBA00023125"/>
    </source>
</evidence>
<dbReference type="InterPro" id="IPR020449">
    <property type="entry name" value="Tscrpt_reg_AraC-type_HTH"/>
</dbReference>
<reference evidence="5" key="2">
    <citation type="submission" date="2020-09" db="EMBL/GenBank/DDBJ databases">
        <authorList>
            <person name="Sun Q."/>
            <person name="Zhou Y."/>
        </authorList>
    </citation>
    <scope>NUCLEOTIDE SEQUENCE</scope>
    <source>
        <strain evidence="5">CGMCC 1.15958</strain>
    </source>
</reference>
<evidence type="ECO:0000259" key="4">
    <source>
        <dbReference type="PROSITE" id="PS01124"/>
    </source>
</evidence>
<reference evidence="5" key="1">
    <citation type="journal article" date="2014" name="Int. J. Syst. Evol. Microbiol.">
        <title>Complete genome sequence of Corynebacterium casei LMG S-19264T (=DSM 44701T), isolated from a smear-ripened cheese.</title>
        <authorList>
            <consortium name="US DOE Joint Genome Institute (JGI-PGF)"/>
            <person name="Walter F."/>
            <person name="Albersmeier A."/>
            <person name="Kalinowski J."/>
            <person name="Ruckert C."/>
        </authorList>
    </citation>
    <scope>NUCLEOTIDE SEQUENCE</scope>
    <source>
        <strain evidence="5">CGMCC 1.15958</strain>
    </source>
</reference>
<evidence type="ECO:0000313" key="5">
    <source>
        <dbReference type="EMBL" id="GGD51181.1"/>
    </source>
</evidence>
<dbReference type="Pfam" id="PF12833">
    <property type="entry name" value="HTH_18"/>
    <property type="match status" value="1"/>
</dbReference>
<dbReference type="InterPro" id="IPR009057">
    <property type="entry name" value="Homeodomain-like_sf"/>
</dbReference>
<comment type="caution">
    <text evidence="5">The sequence shown here is derived from an EMBL/GenBank/DDBJ whole genome shotgun (WGS) entry which is preliminary data.</text>
</comment>
<dbReference type="PROSITE" id="PS01124">
    <property type="entry name" value="HTH_ARAC_FAMILY_2"/>
    <property type="match status" value="1"/>
</dbReference>
<name>A0A916YL94_9BACT</name>
<keyword evidence="2" id="KW-0238">DNA-binding</keyword>
<protein>
    <submittedName>
        <fullName evidence="5">AraC family transcriptional regulator</fullName>
    </submittedName>
</protein>
<keyword evidence="1" id="KW-0805">Transcription regulation</keyword>
<dbReference type="InterPro" id="IPR018062">
    <property type="entry name" value="HTH_AraC-typ_CS"/>
</dbReference>